<keyword evidence="1" id="KW-1133">Transmembrane helix</keyword>
<proteinExistence type="predicted"/>
<keyword evidence="1" id="KW-0812">Transmembrane</keyword>
<evidence type="ECO:0000313" key="2">
    <source>
        <dbReference type="EMBL" id="CAF3293514.1"/>
    </source>
</evidence>
<dbReference type="EMBL" id="CAJOBP010002644">
    <property type="protein sequence ID" value="CAF4366349.1"/>
    <property type="molecule type" value="Genomic_DNA"/>
</dbReference>
<evidence type="ECO:0000313" key="9">
    <source>
        <dbReference type="EMBL" id="CAF4690341.1"/>
    </source>
</evidence>
<dbReference type="EMBL" id="CAJOBO010000959">
    <property type="protein sequence ID" value="CAF4317404.1"/>
    <property type="molecule type" value="Genomic_DNA"/>
</dbReference>
<dbReference type="EMBL" id="CAJNXB010003059">
    <property type="protein sequence ID" value="CAF3293514.1"/>
    <property type="molecule type" value="Genomic_DNA"/>
</dbReference>
<dbReference type="Proteomes" id="UP000663848">
    <property type="component" value="Unassembled WGS sequence"/>
</dbReference>
<evidence type="ECO:0000313" key="3">
    <source>
        <dbReference type="EMBL" id="CAF3356982.1"/>
    </source>
</evidence>
<name>A0A818KA66_9BILA</name>
<dbReference type="Proteomes" id="UP000663825">
    <property type="component" value="Unassembled WGS sequence"/>
</dbReference>
<dbReference type="AlphaFoldDB" id="A0A818KA66"/>
<dbReference type="EMBL" id="CAJOBR010002565">
    <property type="protein sequence ID" value="CAF4690341.1"/>
    <property type="molecule type" value="Genomic_DNA"/>
</dbReference>
<evidence type="ECO:0000256" key="1">
    <source>
        <dbReference type="SAM" id="Phobius"/>
    </source>
</evidence>
<dbReference type="Proteomes" id="UP000663872">
    <property type="component" value="Unassembled WGS sequence"/>
</dbReference>
<evidence type="ECO:0000313" key="4">
    <source>
        <dbReference type="EMBL" id="CAF3548479.1"/>
    </source>
</evidence>
<evidence type="ECO:0000313" key="8">
    <source>
        <dbReference type="EMBL" id="CAF4668418.1"/>
    </source>
</evidence>
<evidence type="ECO:0000313" key="7">
    <source>
        <dbReference type="EMBL" id="CAF4366349.1"/>
    </source>
</evidence>
<evidence type="ECO:0000313" key="10">
    <source>
        <dbReference type="Proteomes" id="UP000663833"/>
    </source>
</evidence>
<evidence type="ECO:0000313" key="5">
    <source>
        <dbReference type="EMBL" id="CAF3773836.1"/>
    </source>
</evidence>
<dbReference type="EMBL" id="CAJNYV010005682">
    <property type="protein sequence ID" value="CAF3773836.1"/>
    <property type="molecule type" value="Genomic_DNA"/>
</dbReference>
<accession>A0A818KA66</accession>
<gene>
    <name evidence="3" type="ORF">GRG538_LOCUS6066</name>
    <name evidence="6" type="ORF">HFQ381_LOCUS14593</name>
    <name evidence="5" type="ORF">KIK155_LOCUS30979</name>
    <name evidence="4" type="ORF">LUA448_LOCUS27833</name>
    <name evidence="9" type="ORF">QYT958_LOCUS17160</name>
    <name evidence="2" type="ORF">TIS948_LOCUS17724</name>
    <name evidence="8" type="ORF">TOA249_LOCUS15116</name>
    <name evidence="7" type="ORF">UJA718_LOCUS16792</name>
</gene>
<dbReference type="OrthoDB" id="10066329at2759"/>
<comment type="caution">
    <text evidence="4">The sequence shown here is derived from an EMBL/GenBank/DDBJ whole genome shotgun (WGS) entry which is preliminary data.</text>
</comment>
<dbReference type="EMBL" id="CAJNYT010000565">
    <property type="protein sequence ID" value="CAF3356982.1"/>
    <property type="molecule type" value="Genomic_DNA"/>
</dbReference>
<sequence>MSNASRSLASSESKSLPKIVIDNDNKNSEENANFLQHLDTKSRHHAHHHQHQQQLYNLKKSNIYNKNNSSIPSTFSEQTAPNLLEIKQQRLLAAADRKKRIITRIISIVGLLIILLCVVIVTFTLKMAPKIDELVRTKTGKYNLMHQLSRVSTPLTPLTMELNSSIANNSSMLKFPVRTRRRLFI</sequence>
<keyword evidence="1" id="KW-0472">Membrane</keyword>
<keyword evidence="11" id="KW-1185">Reference proteome</keyword>
<dbReference type="EMBL" id="CAJOBS010000970">
    <property type="protein sequence ID" value="CAF4668418.1"/>
    <property type="molecule type" value="Genomic_DNA"/>
</dbReference>
<dbReference type="Proteomes" id="UP000663865">
    <property type="component" value="Unassembled WGS sequence"/>
</dbReference>
<feature type="transmembrane region" description="Helical" evidence="1">
    <location>
        <begin position="105"/>
        <end position="125"/>
    </location>
</feature>
<evidence type="ECO:0000313" key="11">
    <source>
        <dbReference type="Proteomes" id="UP000663873"/>
    </source>
</evidence>
<dbReference type="Proteomes" id="UP000663873">
    <property type="component" value="Unassembled WGS sequence"/>
</dbReference>
<protein>
    <submittedName>
        <fullName evidence="4">Uncharacterized protein</fullName>
    </submittedName>
</protein>
<dbReference type="EMBL" id="CAJNYD010003887">
    <property type="protein sequence ID" value="CAF3548479.1"/>
    <property type="molecule type" value="Genomic_DNA"/>
</dbReference>
<reference evidence="4" key="1">
    <citation type="submission" date="2021-02" db="EMBL/GenBank/DDBJ databases">
        <authorList>
            <person name="Nowell W R."/>
        </authorList>
    </citation>
    <scope>NUCLEOTIDE SEQUENCE</scope>
</reference>
<dbReference type="Proteomes" id="UP000663833">
    <property type="component" value="Unassembled WGS sequence"/>
</dbReference>
<organism evidence="4 10">
    <name type="scientific">Rotaria socialis</name>
    <dbReference type="NCBI Taxonomy" id="392032"/>
    <lineage>
        <taxon>Eukaryota</taxon>
        <taxon>Metazoa</taxon>
        <taxon>Spiralia</taxon>
        <taxon>Gnathifera</taxon>
        <taxon>Rotifera</taxon>
        <taxon>Eurotatoria</taxon>
        <taxon>Bdelloidea</taxon>
        <taxon>Philodinida</taxon>
        <taxon>Philodinidae</taxon>
        <taxon>Rotaria</taxon>
    </lineage>
</organism>
<dbReference type="Proteomes" id="UP000663851">
    <property type="component" value="Unassembled WGS sequence"/>
</dbReference>
<dbReference type="Proteomes" id="UP000663838">
    <property type="component" value="Unassembled WGS sequence"/>
</dbReference>
<evidence type="ECO:0000313" key="6">
    <source>
        <dbReference type="EMBL" id="CAF4317404.1"/>
    </source>
</evidence>